<comment type="similarity">
    <text evidence="2 3">Belongs to the small heat shock protein (HSP20) family.</text>
</comment>
<proteinExistence type="inferred from homology"/>
<dbReference type="Pfam" id="PF00011">
    <property type="entry name" value="HSP20"/>
    <property type="match status" value="1"/>
</dbReference>
<evidence type="ECO:0000259" key="5">
    <source>
        <dbReference type="PROSITE" id="PS01031"/>
    </source>
</evidence>
<dbReference type="PROSITE" id="PS01031">
    <property type="entry name" value="SHSP"/>
    <property type="match status" value="1"/>
</dbReference>
<organism evidence="6 7">
    <name type="scientific">Porphyra umbilicalis</name>
    <name type="common">Purple laver</name>
    <name type="synonym">Red alga</name>
    <dbReference type="NCBI Taxonomy" id="2786"/>
    <lineage>
        <taxon>Eukaryota</taxon>
        <taxon>Rhodophyta</taxon>
        <taxon>Bangiophyceae</taxon>
        <taxon>Bangiales</taxon>
        <taxon>Bangiaceae</taxon>
        <taxon>Porphyra</taxon>
    </lineage>
</organism>
<feature type="domain" description="SHSP" evidence="5">
    <location>
        <begin position="123"/>
        <end position="251"/>
    </location>
</feature>
<dbReference type="InterPro" id="IPR031107">
    <property type="entry name" value="Small_HSP"/>
</dbReference>
<dbReference type="AlphaFoldDB" id="A0A1X6NMI7"/>
<dbReference type="CDD" id="cd06464">
    <property type="entry name" value="ACD_sHsps-like"/>
    <property type="match status" value="1"/>
</dbReference>
<evidence type="ECO:0000256" key="1">
    <source>
        <dbReference type="ARBA" id="ARBA00023016"/>
    </source>
</evidence>
<evidence type="ECO:0000313" key="6">
    <source>
        <dbReference type="EMBL" id="OSX69841.1"/>
    </source>
</evidence>
<dbReference type="SUPFAM" id="SSF49764">
    <property type="entry name" value="HSP20-like chaperones"/>
    <property type="match status" value="1"/>
</dbReference>
<keyword evidence="7" id="KW-1185">Reference proteome</keyword>
<dbReference type="Proteomes" id="UP000218209">
    <property type="component" value="Unassembled WGS sequence"/>
</dbReference>
<feature type="region of interest" description="Disordered" evidence="4">
    <location>
        <begin position="178"/>
        <end position="197"/>
    </location>
</feature>
<gene>
    <name evidence="6" type="ORF">BU14_1082s0004</name>
</gene>
<feature type="compositionally biased region" description="Gly residues" evidence="4">
    <location>
        <begin position="182"/>
        <end position="191"/>
    </location>
</feature>
<dbReference type="EMBL" id="KV919383">
    <property type="protein sequence ID" value="OSX69841.1"/>
    <property type="molecule type" value="Genomic_DNA"/>
</dbReference>
<dbReference type="Gene3D" id="2.60.40.790">
    <property type="match status" value="1"/>
</dbReference>
<evidence type="ECO:0000313" key="7">
    <source>
        <dbReference type="Proteomes" id="UP000218209"/>
    </source>
</evidence>
<evidence type="ECO:0000256" key="3">
    <source>
        <dbReference type="RuleBase" id="RU003616"/>
    </source>
</evidence>
<evidence type="ECO:0000256" key="4">
    <source>
        <dbReference type="SAM" id="MobiDB-lite"/>
    </source>
</evidence>
<dbReference type="InterPro" id="IPR002068">
    <property type="entry name" value="A-crystallin/Hsp20_dom"/>
</dbReference>
<reference evidence="6 7" key="1">
    <citation type="submission" date="2017-03" db="EMBL/GenBank/DDBJ databases">
        <title>WGS assembly of Porphyra umbilicalis.</title>
        <authorList>
            <person name="Brawley S.H."/>
            <person name="Blouin N.A."/>
            <person name="Ficko-Blean E."/>
            <person name="Wheeler G.L."/>
            <person name="Lohr M."/>
            <person name="Goodson H.V."/>
            <person name="Jenkins J.W."/>
            <person name="Blaby-Haas C.E."/>
            <person name="Helliwell K.E."/>
            <person name="Chan C."/>
            <person name="Marriage T."/>
            <person name="Bhattacharya D."/>
            <person name="Klein A.S."/>
            <person name="Badis Y."/>
            <person name="Brodie J."/>
            <person name="Cao Y."/>
            <person name="Collen J."/>
            <person name="Dittami S.M."/>
            <person name="Gachon C.M."/>
            <person name="Green B.R."/>
            <person name="Karpowicz S."/>
            <person name="Kim J.W."/>
            <person name="Kudahl U."/>
            <person name="Lin S."/>
            <person name="Michel G."/>
            <person name="Mittag M."/>
            <person name="Olson B.J."/>
            <person name="Pangilinan J."/>
            <person name="Peng Y."/>
            <person name="Qiu H."/>
            <person name="Shu S."/>
            <person name="Singer J.T."/>
            <person name="Smith A.G."/>
            <person name="Sprecher B.N."/>
            <person name="Wagner V."/>
            <person name="Wang W."/>
            <person name="Wang Z.-Y."/>
            <person name="Yan J."/>
            <person name="Yarish C."/>
            <person name="Zoeuner-Riek S."/>
            <person name="Zhuang Y."/>
            <person name="Zou Y."/>
            <person name="Lindquist E.A."/>
            <person name="Grimwood J."/>
            <person name="Barry K."/>
            <person name="Rokhsar D.S."/>
            <person name="Schmutz J."/>
            <person name="Stiller J.W."/>
            <person name="Grossman A.R."/>
            <person name="Prochnik S.E."/>
        </authorList>
    </citation>
    <scope>NUCLEOTIDE SEQUENCE [LARGE SCALE GENOMIC DNA]</scope>
    <source>
        <strain evidence="6">4086291</strain>
    </source>
</reference>
<name>A0A1X6NMI7_PORUM</name>
<keyword evidence="1" id="KW-0346">Stress response</keyword>
<protein>
    <recommendedName>
        <fullName evidence="5">SHSP domain-containing protein</fullName>
    </recommendedName>
</protein>
<dbReference type="InterPro" id="IPR008978">
    <property type="entry name" value="HSP20-like_chaperone"/>
</dbReference>
<evidence type="ECO:0000256" key="2">
    <source>
        <dbReference type="PROSITE-ProRule" id="PRU00285"/>
    </source>
</evidence>
<dbReference type="PANTHER" id="PTHR11527">
    <property type="entry name" value="HEAT-SHOCK PROTEIN 20 FAMILY MEMBER"/>
    <property type="match status" value="1"/>
</dbReference>
<sequence>MPMAGLVAPRLQLPARCVAITATDWSIKEQQPRTFVHWPYTNHPNTHTPPTSRQPSNPPFLTYRGRPHFAPPTHPPPPRAPAMDVFALDLFHPPAPPQRRRDRAANPWGLWRPMMDPSFMNALSAWQPHSTVCRSDDGKALNVRVETPGFPRDHLTIELSDDRSLLTVAGAMRKETGAEAGATGGGDGGGDAAAPGTYTGVEARQFSQSFRLPRDADVENIKADYEHGILCVTVPTKGADALPQKRSIAIEDKTPDAKGTE</sequence>
<accession>A0A1X6NMI7</accession>